<organism evidence="1 2">
    <name type="scientific">Nocardia rhizosphaerae</name>
    <dbReference type="NCBI Taxonomy" id="1691571"/>
    <lineage>
        <taxon>Bacteria</taxon>
        <taxon>Bacillati</taxon>
        <taxon>Actinomycetota</taxon>
        <taxon>Actinomycetes</taxon>
        <taxon>Mycobacteriales</taxon>
        <taxon>Nocardiaceae</taxon>
        <taxon>Nocardia</taxon>
    </lineage>
</organism>
<dbReference type="Gene3D" id="3.60.15.10">
    <property type="entry name" value="Ribonuclease Z/Hydroxyacylglutathione hydrolase-like"/>
    <property type="match status" value="1"/>
</dbReference>
<dbReference type="Proteomes" id="UP001595767">
    <property type="component" value="Unassembled WGS sequence"/>
</dbReference>
<sequence>MGPNYGDEWPDRYRVPDQLVDSGATDELGGLRITVREVGRAESDADCYLLVEAGERAVAFIGDLAFGGTHSYLSDGHSGDRLAALELLGTDLAGLALYPGHGPVGDAGPLLDQRKYLLMYREVVERVASGASQLDEAGKAELTERMSAFLPGAALDWLVALGADPVAAELAELS</sequence>
<evidence type="ECO:0000313" key="1">
    <source>
        <dbReference type="EMBL" id="MFC4124405.1"/>
    </source>
</evidence>
<dbReference type="EMBL" id="JBHSBA010000003">
    <property type="protein sequence ID" value="MFC4124405.1"/>
    <property type="molecule type" value="Genomic_DNA"/>
</dbReference>
<evidence type="ECO:0008006" key="3">
    <source>
        <dbReference type="Google" id="ProtNLM"/>
    </source>
</evidence>
<comment type="caution">
    <text evidence="1">The sequence shown here is derived from an EMBL/GenBank/DDBJ whole genome shotgun (WGS) entry which is preliminary data.</text>
</comment>
<dbReference type="SUPFAM" id="SSF56281">
    <property type="entry name" value="Metallo-hydrolase/oxidoreductase"/>
    <property type="match status" value="1"/>
</dbReference>
<gene>
    <name evidence="1" type="ORF">ACFOW8_05640</name>
</gene>
<name>A0ABV8L189_9NOCA</name>
<accession>A0ABV8L189</accession>
<dbReference type="InterPro" id="IPR036866">
    <property type="entry name" value="RibonucZ/Hydroxyglut_hydro"/>
</dbReference>
<dbReference type="RefSeq" id="WP_378548615.1">
    <property type="nucleotide sequence ID" value="NZ_JBHSBA010000003.1"/>
</dbReference>
<reference evidence="2" key="1">
    <citation type="journal article" date="2019" name="Int. J. Syst. Evol. Microbiol.">
        <title>The Global Catalogue of Microorganisms (GCM) 10K type strain sequencing project: providing services to taxonomists for standard genome sequencing and annotation.</title>
        <authorList>
            <consortium name="The Broad Institute Genomics Platform"/>
            <consortium name="The Broad Institute Genome Sequencing Center for Infectious Disease"/>
            <person name="Wu L."/>
            <person name="Ma J."/>
        </authorList>
    </citation>
    <scope>NUCLEOTIDE SEQUENCE [LARGE SCALE GENOMIC DNA]</scope>
    <source>
        <strain evidence="2">CGMCC 4.7204</strain>
    </source>
</reference>
<proteinExistence type="predicted"/>
<evidence type="ECO:0000313" key="2">
    <source>
        <dbReference type="Proteomes" id="UP001595767"/>
    </source>
</evidence>
<keyword evidence="2" id="KW-1185">Reference proteome</keyword>
<protein>
    <recommendedName>
        <fullName evidence="3">Metallo-beta-lactamase superfamily protein</fullName>
    </recommendedName>
</protein>